<dbReference type="Proteomes" id="UP000325313">
    <property type="component" value="Unassembled WGS sequence"/>
</dbReference>
<dbReference type="InterPro" id="IPR055454">
    <property type="entry name" value="CNOT1-like_NOT1_connector"/>
</dbReference>
<dbReference type="CDD" id="cd20710">
    <property type="entry name" value="NOT1_connector"/>
    <property type="match status" value="1"/>
</dbReference>
<evidence type="ECO:0000313" key="2">
    <source>
        <dbReference type="EMBL" id="KAA1130723.1"/>
    </source>
</evidence>
<evidence type="ECO:0000259" key="1">
    <source>
        <dbReference type="Pfam" id="PF25097"/>
    </source>
</evidence>
<accession>A0A5B0S0X8</accession>
<feature type="domain" description="CCR4-NOT transcription complex subunit 1-like NOT1 connector" evidence="1">
    <location>
        <begin position="4"/>
        <end position="100"/>
    </location>
</feature>
<gene>
    <name evidence="2" type="ORF">PGTUg99_005865</name>
</gene>
<dbReference type="AlphaFoldDB" id="A0A5B0S0X8"/>
<organism evidence="2 3">
    <name type="scientific">Puccinia graminis f. sp. tritici</name>
    <dbReference type="NCBI Taxonomy" id="56615"/>
    <lineage>
        <taxon>Eukaryota</taxon>
        <taxon>Fungi</taxon>
        <taxon>Dikarya</taxon>
        <taxon>Basidiomycota</taxon>
        <taxon>Pucciniomycotina</taxon>
        <taxon>Pucciniomycetes</taxon>
        <taxon>Pucciniales</taxon>
        <taxon>Pucciniaceae</taxon>
        <taxon>Puccinia</taxon>
    </lineage>
</organism>
<dbReference type="Pfam" id="PF25097">
    <property type="entry name" value="ARM_Cnot1"/>
    <property type="match status" value="1"/>
</dbReference>
<protein>
    <recommendedName>
        <fullName evidence="1">CCR4-NOT transcription complex subunit 1-like NOT1 connector domain-containing protein</fullName>
    </recommendedName>
</protein>
<reference evidence="2 3" key="1">
    <citation type="submission" date="2019-05" db="EMBL/GenBank/DDBJ databases">
        <title>Emergence of the Ug99 lineage of the wheat stem rust pathogen through somatic hybridization.</title>
        <authorList>
            <person name="Li F."/>
            <person name="Upadhyaya N.M."/>
            <person name="Sperschneider J."/>
            <person name="Matny O."/>
            <person name="Nguyen-Phuc H."/>
            <person name="Mago R."/>
            <person name="Raley C."/>
            <person name="Miller M.E."/>
            <person name="Silverstein K.A.T."/>
            <person name="Henningsen E."/>
            <person name="Hirsch C.D."/>
            <person name="Visser B."/>
            <person name="Pretorius Z.A."/>
            <person name="Steffenson B.J."/>
            <person name="Schwessinger B."/>
            <person name="Dodds P.N."/>
            <person name="Figueroa M."/>
        </authorList>
    </citation>
    <scope>NUCLEOTIDE SEQUENCE [LARGE SCALE GENOMIC DNA]</scope>
    <source>
        <strain evidence="2 3">Ug99</strain>
    </source>
</reference>
<proteinExistence type="predicted"/>
<sequence>MIPKVAHEVSQWLIYAEDERKYNVPMTLVLITHQIVSLGDFDAQSAKLILRDYKPSLMNYVAEFIEACVKGSESSLIPIGLLKHSIQALHRACNTKDKLPALGSAKDLGPVTIKSIND</sequence>
<dbReference type="EMBL" id="VDEP01000106">
    <property type="protein sequence ID" value="KAA1130723.1"/>
    <property type="molecule type" value="Genomic_DNA"/>
</dbReference>
<comment type="caution">
    <text evidence="2">The sequence shown here is derived from an EMBL/GenBank/DDBJ whole genome shotgun (WGS) entry which is preliminary data.</text>
</comment>
<name>A0A5B0S0X8_PUCGR</name>
<evidence type="ECO:0000313" key="3">
    <source>
        <dbReference type="Proteomes" id="UP000325313"/>
    </source>
</evidence>